<evidence type="ECO:0000313" key="3">
    <source>
        <dbReference type="Proteomes" id="UP000470446"/>
    </source>
</evidence>
<sequence>MSLSLILNDRAVPRSKVGDISPLPPAVAIVYPVEGRPFEVETVRTFGQRVFGGSRPCYVVDLSDHRRQAAVTRTPLTCRDGGHRFRATIDVGFRVHDPALVVSRNVRDALAVVYGYLTDRIRLTAAQFAITQALAAQLRINQELDREIPLPEGITIYYCKIQMEPDEAAARHIQELAEAERRASLGAHAHERRIGEVRSDEQVKDIVEDGRRRRQADERKVLDGRRLDVEELIREHLVRHPEETGQALEMLARVRDAEVARHELRDERHADMVKYLIERGVVREVDLPGLRAGVLGADGPGTGVSGVLERPDAGRQPGLPAGGPVVADAHGGAPATAQGAGPVR</sequence>
<dbReference type="EMBL" id="JAAGMA010000875">
    <property type="protein sequence ID" value="NEB13575.1"/>
    <property type="molecule type" value="Genomic_DNA"/>
</dbReference>
<proteinExistence type="predicted"/>
<gene>
    <name evidence="2" type="ORF">G3I32_32855</name>
</gene>
<reference evidence="2 3" key="1">
    <citation type="submission" date="2020-01" db="EMBL/GenBank/DDBJ databases">
        <title>Insect and environment-associated Actinomycetes.</title>
        <authorList>
            <person name="Currrie C."/>
            <person name="Chevrette M."/>
            <person name="Carlson C."/>
            <person name="Stubbendieck R."/>
            <person name="Wendt-Pienkowski E."/>
        </authorList>
    </citation>
    <scope>NUCLEOTIDE SEQUENCE [LARGE SCALE GENOMIC DNA]</scope>
    <source>
        <strain evidence="2 3">SID14163</strain>
    </source>
</reference>
<organism evidence="2 3">
    <name type="scientific">Streptomyces coelicoflavus</name>
    <dbReference type="NCBI Taxonomy" id="285562"/>
    <lineage>
        <taxon>Bacteria</taxon>
        <taxon>Bacillati</taxon>
        <taxon>Actinomycetota</taxon>
        <taxon>Actinomycetes</taxon>
        <taxon>Kitasatosporales</taxon>
        <taxon>Streptomycetaceae</taxon>
        <taxon>Streptomyces</taxon>
    </lineage>
</organism>
<evidence type="ECO:0000313" key="2">
    <source>
        <dbReference type="EMBL" id="NEB13575.1"/>
    </source>
</evidence>
<evidence type="ECO:0000256" key="1">
    <source>
        <dbReference type="SAM" id="MobiDB-lite"/>
    </source>
</evidence>
<dbReference type="AlphaFoldDB" id="A0A7K3PX49"/>
<feature type="non-terminal residue" evidence="2">
    <location>
        <position position="344"/>
    </location>
</feature>
<feature type="compositionally biased region" description="Low complexity" evidence="1">
    <location>
        <begin position="329"/>
        <end position="344"/>
    </location>
</feature>
<protein>
    <recommendedName>
        <fullName evidence="4">SPFH domain-containing protein</fullName>
    </recommendedName>
</protein>
<name>A0A7K3PX49_9ACTN</name>
<evidence type="ECO:0008006" key="4">
    <source>
        <dbReference type="Google" id="ProtNLM"/>
    </source>
</evidence>
<comment type="caution">
    <text evidence="2">The sequence shown here is derived from an EMBL/GenBank/DDBJ whole genome shotgun (WGS) entry which is preliminary data.</text>
</comment>
<dbReference type="Proteomes" id="UP000470446">
    <property type="component" value="Unassembled WGS sequence"/>
</dbReference>
<feature type="region of interest" description="Disordered" evidence="1">
    <location>
        <begin position="301"/>
        <end position="344"/>
    </location>
</feature>
<accession>A0A7K3PX49</accession>